<keyword evidence="5 9" id="KW-0812">Transmembrane</keyword>
<feature type="transmembrane region" description="Helical" evidence="9">
    <location>
        <begin position="89"/>
        <end position="107"/>
    </location>
</feature>
<gene>
    <name evidence="10" type="ORF">DIZ80_07930</name>
</gene>
<sequence length="401" mass="43197">MEIDATIIVLLLSFSAALIMGFAANKTNFCTMGAVSDWINMGDTGRIGAWMLAISVAIAGVVLMQYFYGISFDSTLPPYKTANFAWLRYVLGGLLFGVGMTLASGCGNKTMVNIGGGNLKSLMVLLITGATAYLLTKTELYEIIFHSWINSTAIDLSLYQIKNQSLDSIILSFFNFNDVDIIRLITGLSVAFIFLFIALKSKDLLNTKHNILGGIIIGLMVVAGWFISGGSLGQQAIEAAEWMDVVPVGVGVQSYTFINPMGEMLNYAASPFDFSLITFGVVAIFGVISGSFIASIFSKQFRFIWFYNIEDAIKHISGAVLMGTGGVLGMGCTIGQGITGVSTLSLGSLLVLGSIITGSALTIKVTSYRIMYEDSTLIDALLCSLVDMNLLTDNFRKYDKV</sequence>
<evidence type="ECO:0000256" key="5">
    <source>
        <dbReference type="ARBA" id="ARBA00022692"/>
    </source>
</evidence>
<feature type="transmembrane region" description="Helical" evidence="9">
    <location>
        <begin position="318"/>
        <end position="338"/>
    </location>
</feature>
<protein>
    <submittedName>
        <fullName evidence="10">Uncharacterized protein</fullName>
    </submittedName>
</protein>
<accession>A0A370DGN2</accession>
<evidence type="ECO:0000256" key="4">
    <source>
        <dbReference type="ARBA" id="ARBA00022519"/>
    </source>
</evidence>
<feature type="transmembrane region" description="Helical" evidence="9">
    <location>
        <begin position="211"/>
        <end position="228"/>
    </location>
</feature>
<dbReference type="PANTHER" id="PTHR30574">
    <property type="entry name" value="INNER MEMBRANE PROTEIN YEDE"/>
    <property type="match status" value="1"/>
</dbReference>
<keyword evidence="7 9" id="KW-0472">Membrane</keyword>
<evidence type="ECO:0000256" key="3">
    <source>
        <dbReference type="ARBA" id="ARBA00022475"/>
    </source>
</evidence>
<name>A0A370DGN2_9GAMM</name>
<dbReference type="Proteomes" id="UP000254266">
    <property type="component" value="Unassembled WGS sequence"/>
</dbReference>
<dbReference type="EMBL" id="QFXC01000008">
    <property type="protein sequence ID" value="RDH84052.1"/>
    <property type="molecule type" value="Genomic_DNA"/>
</dbReference>
<evidence type="ECO:0000313" key="10">
    <source>
        <dbReference type="EMBL" id="RDH84052.1"/>
    </source>
</evidence>
<proteinExistence type="inferred from homology"/>
<keyword evidence="6 9" id="KW-1133">Transmembrane helix</keyword>
<reference evidence="10 11" key="1">
    <citation type="journal article" date="2018" name="ISME J.">
        <title>Endosymbiont genomes yield clues of tubeworm success.</title>
        <authorList>
            <person name="Li Y."/>
            <person name="Liles M.R."/>
            <person name="Halanych K.M."/>
        </authorList>
    </citation>
    <scope>NUCLEOTIDE SEQUENCE [LARGE SCALE GENOMIC DNA]</scope>
    <source>
        <strain evidence="10">A1464</strain>
    </source>
</reference>
<evidence type="ECO:0000313" key="11">
    <source>
        <dbReference type="Proteomes" id="UP000254266"/>
    </source>
</evidence>
<feature type="transmembrane region" description="Helical" evidence="9">
    <location>
        <begin position="274"/>
        <end position="297"/>
    </location>
</feature>
<comment type="caution">
    <text evidence="10">The sequence shown here is derived from an EMBL/GenBank/DDBJ whole genome shotgun (WGS) entry which is preliminary data.</text>
</comment>
<feature type="transmembrane region" description="Helical" evidence="9">
    <location>
        <begin position="181"/>
        <end position="199"/>
    </location>
</feature>
<organism evidence="10 11">
    <name type="scientific">endosymbiont of Galathealinum brachiosum</name>
    <dbReference type="NCBI Taxonomy" id="2200906"/>
    <lineage>
        <taxon>Bacteria</taxon>
        <taxon>Pseudomonadati</taxon>
        <taxon>Pseudomonadota</taxon>
        <taxon>Gammaproteobacteria</taxon>
        <taxon>sulfur-oxidizing symbionts</taxon>
    </lineage>
</organism>
<keyword evidence="4" id="KW-0997">Cell inner membrane</keyword>
<evidence type="ECO:0000256" key="8">
    <source>
        <dbReference type="ARBA" id="ARBA00035655"/>
    </source>
</evidence>
<keyword evidence="11" id="KW-1185">Reference proteome</keyword>
<feature type="transmembrane region" description="Helical" evidence="9">
    <location>
        <begin position="47"/>
        <end position="68"/>
    </location>
</feature>
<comment type="subcellular location">
    <subcellularLocation>
        <location evidence="1">Cell inner membrane</location>
        <topology evidence="1">Multi-pass membrane protein</topology>
    </subcellularLocation>
</comment>
<evidence type="ECO:0000256" key="2">
    <source>
        <dbReference type="ARBA" id="ARBA00022448"/>
    </source>
</evidence>
<feature type="transmembrane region" description="Helical" evidence="9">
    <location>
        <begin position="344"/>
        <end position="363"/>
    </location>
</feature>
<keyword evidence="3" id="KW-1003">Cell membrane</keyword>
<keyword evidence="2" id="KW-0813">Transport</keyword>
<feature type="transmembrane region" description="Helical" evidence="9">
    <location>
        <begin position="119"/>
        <end position="136"/>
    </location>
</feature>
<evidence type="ECO:0000256" key="6">
    <source>
        <dbReference type="ARBA" id="ARBA00022989"/>
    </source>
</evidence>
<evidence type="ECO:0000256" key="1">
    <source>
        <dbReference type="ARBA" id="ARBA00004429"/>
    </source>
</evidence>
<dbReference type="Pfam" id="PF04143">
    <property type="entry name" value="Sulf_transp"/>
    <property type="match status" value="1"/>
</dbReference>
<dbReference type="GO" id="GO:0005886">
    <property type="term" value="C:plasma membrane"/>
    <property type="evidence" value="ECO:0007669"/>
    <property type="project" value="UniProtKB-SubCell"/>
</dbReference>
<dbReference type="AlphaFoldDB" id="A0A370DGN2"/>
<evidence type="ECO:0000256" key="7">
    <source>
        <dbReference type="ARBA" id="ARBA00023136"/>
    </source>
</evidence>
<evidence type="ECO:0000256" key="9">
    <source>
        <dbReference type="SAM" id="Phobius"/>
    </source>
</evidence>
<dbReference type="InterPro" id="IPR007272">
    <property type="entry name" value="Sulf_transp_TsuA/YedE"/>
</dbReference>
<dbReference type="PANTHER" id="PTHR30574:SF1">
    <property type="entry name" value="SULPHUR TRANSPORT DOMAIN-CONTAINING PROTEIN"/>
    <property type="match status" value="1"/>
</dbReference>
<comment type="similarity">
    <text evidence="8">Belongs to the TsuA/YedE (TC 9.B.102) family.</text>
</comment>